<evidence type="ECO:0000256" key="4">
    <source>
        <dbReference type="PROSITE-ProRule" id="PRU00277"/>
    </source>
</evidence>
<evidence type="ECO:0000256" key="3">
    <source>
        <dbReference type="ARBA" id="ARBA00022803"/>
    </source>
</evidence>
<dbReference type="PROSITE" id="PS50059">
    <property type="entry name" value="FKBP_PPIASE"/>
    <property type="match status" value="1"/>
</dbReference>
<dbReference type="RefSeq" id="XP_016976954.1">
    <property type="nucleotide sequence ID" value="XM_017121465.1"/>
</dbReference>
<dbReference type="GO" id="GO:0003755">
    <property type="term" value="F:peptidyl-prolyl cis-trans isomerase activity"/>
    <property type="evidence" value="ECO:0007669"/>
    <property type="project" value="UniProtKB-KW"/>
</dbReference>
<dbReference type="InterPro" id="IPR001179">
    <property type="entry name" value="PPIase_FKBP_dom"/>
</dbReference>
<evidence type="ECO:0000259" key="6">
    <source>
        <dbReference type="PROSITE" id="PS50059"/>
    </source>
</evidence>
<dbReference type="Proteomes" id="UP001652680">
    <property type="component" value="Unassembled WGS sequence"/>
</dbReference>
<dbReference type="PROSITE" id="PS50005">
    <property type="entry name" value="TPR"/>
    <property type="match status" value="1"/>
</dbReference>
<reference evidence="9" key="2">
    <citation type="submission" date="2025-04" db="UniProtKB">
        <authorList>
            <consortium name="RefSeq"/>
        </authorList>
    </citation>
    <scope>IDENTIFICATION</scope>
</reference>
<dbReference type="SUPFAM" id="SSF54534">
    <property type="entry name" value="FKBP-like"/>
    <property type="match status" value="1"/>
</dbReference>
<keyword evidence="8" id="KW-1185">Reference proteome</keyword>
<dbReference type="GO" id="GO:0051879">
    <property type="term" value="F:Hsp90 protein binding"/>
    <property type="evidence" value="ECO:0007669"/>
    <property type="project" value="TreeGrafter"/>
</dbReference>
<keyword evidence="4" id="KW-0413">Isomerase</keyword>
<organism evidence="9">
    <name type="scientific">Drosophila rhopaloa</name>
    <name type="common">Fruit fly</name>
    <dbReference type="NCBI Taxonomy" id="1041015"/>
    <lineage>
        <taxon>Eukaryota</taxon>
        <taxon>Metazoa</taxon>
        <taxon>Ecdysozoa</taxon>
        <taxon>Arthropoda</taxon>
        <taxon>Hexapoda</taxon>
        <taxon>Insecta</taxon>
        <taxon>Pterygota</taxon>
        <taxon>Neoptera</taxon>
        <taxon>Endopterygota</taxon>
        <taxon>Diptera</taxon>
        <taxon>Brachycera</taxon>
        <taxon>Muscomorpha</taxon>
        <taxon>Ephydroidea</taxon>
        <taxon>Drosophilidae</taxon>
        <taxon>Drosophila</taxon>
        <taxon>Sophophora</taxon>
    </lineage>
</organism>
<dbReference type="GO" id="GO:0007283">
    <property type="term" value="P:spermatogenesis"/>
    <property type="evidence" value="ECO:0007669"/>
    <property type="project" value="TreeGrafter"/>
</dbReference>
<evidence type="ECO:0000256" key="1">
    <source>
        <dbReference type="ARBA" id="ARBA00009648"/>
    </source>
</evidence>
<dbReference type="PANTHER" id="PTHR46674:SF1">
    <property type="entry name" value="INACTIVE PEPTIDYL-PROLYL CIS-TRANS ISOMERASE FKBP6"/>
    <property type="match status" value="1"/>
</dbReference>
<keyword evidence="2" id="KW-0677">Repeat</keyword>
<dbReference type="GO" id="GO:0034587">
    <property type="term" value="P:piRNA processing"/>
    <property type="evidence" value="ECO:0007669"/>
    <property type="project" value="TreeGrafter"/>
</dbReference>
<dbReference type="InterPro" id="IPR019734">
    <property type="entry name" value="TPR_rpt"/>
</dbReference>
<dbReference type="GeneID" id="108042954"/>
<dbReference type="InterPro" id="IPR046357">
    <property type="entry name" value="PPIase_dom_sf"/>
</dbReference>
<evidence type="ECO:0000256" key="2">
    <source>
        <dbReference type="ARBA" id="ARBA00022737"/>
    </source>
</evidence>
<dbReference type="EC" id="5.2.1.8" evidence="4"/>
<evidence type="ECO:0000256" key="5">
    <source>
        <dbReference type="PROSITE-ProRule" id="PRU00339"/>
    </source>
</evidence>
<feature type="domain" description="PPIase FKBP-type" evidence="6">
    <location>
        <begin position="58"/>
        <end position="143"/>
    </location>
</feature>
<comment type="catalytic activity">
    <reaction evidence="4">
        <text>[protein]-peptidylproline (omega=180) = [protein]-peptidylproline (omega=0)</text>
        <dbReference type="Rhea" id="RHEA:16237"/>
        <dbReference type="Rhea" id="RHEA-COMP:10747"/>
        <dbReference type="Rhea" id="RHEA-COMP:10748"/>
        <dbReference type="ChEBI" id="CHEBI:83833"/>
        <dbReference type="ChEBI" id="CHEBI:83834"/>
        <dbReference type="EC" id="5.2.1.8"/>
    </reaction>
</comment>
<dbReference type="GO" id="GO:0005737">
    <property type="term" value="C:cytoplasm"/>
    <property type="evidence" value="ECO:0007669"/>
    <property type="project" value="TreeGrafter"/>
</dbReference>
<protein>
    <recommendedName>
        <fullName evidence="4">peptidylprolyl isomerase</fullName>
        <ecNumber evidence="4">5.2.1.8</ecNumber>
    </recommendedName>
</protein>
<proteinExistence type="inferred from homology"/>
<accession>A0A6P4EK60</accession>
<keyword evidence="3 5" id="KW-0802">TPR repeat</keyword>
<dbReference type="PANTHER" id="PTHR46674">
    <property type="entry name" value="INACTIVE PEPTIDYL-PROLYL CIS-TRANS ISOMERASE FKBP6"/>
    <property type="match status" value="1"/>
</dbReference>
<evidence type="ECO:0000313" key="9">
    <source>
        <dbReference type="RefSeq" id="XP_016976954.1"/>
    </source>
</evidence>
<dbReference type="Gene3D" id="3.10.50.40">
    <property type="match status" value="1"/>
</dbReference>
<dbReference type="Gene3D" id="1.25.40.10">
    <property type="entry name" value="Tetratricopeptide repeat domain"/>
    <property type="match status" value="1"/>
</dbReference>
<dbReference type="InterPro" id="IPR011990">
    <property type="entry name" value="TPR-like_helical_dom_sf"/>
</dbReference>
<dbReference type="AlphaFoldDB" id="A0A6P4EK60"/>
<dbReference type="OrthoDB" id="8116123at2759"/>
<dbReference type="InterPro" id="IPR042282">
    <property type="entry name" value="FKBP6/shu"/>
</dbReference>
<dbReference type="Pfam" id="PF00254">
    <property type="entry name" value="FKBP_C"/>
    <property type="match status" value="1"/>
</dbReference>
<reference evidence="7" key="3">
    <citation type="submission" date="2025-05" db="UniProtKB">
        <authorList>
            <consortium name="EnsemblMetazoa"/>
        </authorList>
    </citation>
    <scope>IDENTIFICATION</scope>
</reference>
<comment type="similarity">
    <text evidence="1">Belongs to the FKBP6 family.</text>
</comment>
<evidence type="ECO:0000313" key="8">
    <source>
        <dbReference type="Proteomes" id="UP001652680"/>
    </source>
</evidence>
<sequence>MIEPNCDGDATKVPYEAVPSSWTLSLVDLRNWMTLVDKHVHKQITRPGDEERDPVPDKARVSIRYRAYWEGHERPFEASRLREFETGGHMVLKGLEAAVRTMRPYEQAEFVISHELLYGELGCLPLIQPMANGLFQVEVIDYWPIKQTERWRNEFNDIYPEARELHRQGRMWVRRLQLPNAVSVLRKGIESLSSCRVNSAEEHRQRADQLVLLYQGLMVCFNGMGRPNAACEVMKKVRRLTGNNPPWRTLCQEGRALFTLGHFERAHNAFSEAQKMQPNNYLIRDEIINISKWITVPEASKLPFGYVQ</sequence>
<evidence type="ECO:0000313" key="7">
    <source>
        <dbReference type="EnsemblMetazoa" id="XP_016976954.1"/>
    </source>
</evidence>
<dbReference type="EnsemblMetazoa" id="XM_017121465.1">
    <property type="protein sequence ID" value="XP_016976954.1"/>
    <property type="gene ID" value="LOC108042954"/>
</dbReference>
<feature type="repeat" description="TPR" evidence="5">
    <location>
        <begin position="247"/>
        <end position="280"/>
    </location>
</feature>
<dbReference type="SUPFAM" id="SSF48452">
    <property type="entry name" value="TPR-like"/>
    <property type="match status" value="1"/>
</dbReference>
<name>A0A6P4EK60_DRORH</name>
<reference evidence="8" key="1">
    <citation type="journal article" date="2021" name="Elife">
        <title>Highly contiguous assemblies of 101 drosophilid genomes.</title>
        <authorList>
            <person name="Kim B.Y."/>
            <person name="Wang J.R."/>
            <person name="Miller D.E."/>
            <person name="Barmina O."/>
            <person name="Delaney E."/>
            <person name="Thompson A."/>
            <person name="Comeault A.A."/>
            <person name="Peede D."/>
            <person name="D'Agostino E.R."/>
            <person name="Pelaez J."/>
            <person name="Aguilar J.M."/>
            <person name="Haji D."/>
            <person name="Matsunaga T."/>
            <person name="Armstrong E.E."/>
            <person name="Zych M."/>
            <person name="Ogawa Y."/>
            <person name="Stamenkovic-Radak M."/>
            <person name="Jelic M."/>
            <person name="Veselinovic M.S."/>
            <person name="Tanaskovic M."/>
            <person name="Eric P."/>
            <person name="Gao J.J."/>
            <person name="Katoh T.K."/>
            <person name="Toda M.J."/>
            <person name="Watabe H."/>
            <person name="Watada M."/>
            <person name="Davis J.S."/>
            <person name="Moyle L.C."/>
            <person name="Manoli G."/>
            <person name="Bertolini E."/>
            <person name="Kostal V."/>
            <person name="Hawley R.S."/>
            <person name="Takahashi A."/>
            <person name="Jones C.D."/>
            <person name="Price D.K."/>
            <person name="Whiteman N."/>
            <person name="Kopp A."/>
            <person name="Matute D.R."/>
            <person name="Petrov D.A."/>
        </authorList>
    </citation>
    <scope>NUCLEOTIDE SEQUENCE [LARGE SCALE GENOMIC DNA]</scope>
</reference>
<gene>
    <name evidence="9" type="primary">LOC108042954</name>
    <name evidence="7" type="synonym">108042954</name>
</gene>
<keyword evidence="4" id="KW-0697">Rotamase</keyword>